<proteinExistence type="predicted"/>
<evidence type="ECO:0000313" key="1">
    <source>
        <dbReference type="EMBL" id="KAJ2965893.1"/>
    </source>
</evidence>
<gene>
    <name evidence="1" type="ORF">NQ176_g10403</name>
</gene>
<name>A0ACC1MGN9_9HYPO</name>
<reference evidence="1" key="1">
    <citation type="submission" date="2022-08" db="EMBL/GenBank/DDBJ databases">
        <title>Genome Sequence of Lecanicillium fungicola.</title>
        <authorList>
            <person name="Buettner E."/>
        </authorList>
    </citation>
    <scope>NUCLEOTIDE SEQUENCE</scope>
    <source>
        <strain evidence="1">Babe33</strain>
    </source>
</reference>
<keyword evidence="2" id="KW-1185">Reference proteome</keyword>
<dbReference type="Proteomes" id="UP001143910">
    <property type="component" value="Unassembled WGS sequence"/>
</dbReference>
<sequence length="98" mass="10716">MLTSLEKSGNSRSLLYTHIITALELLAYIDNNTSKVGTNNALLLLSNGMKDVVLVDGVERNGVDLDEKLIRTWCGDRNIAQMNRFGGGGKNKSVHRVA</sequence>
<organism evidence="1 2">
    <name type="scientific">Zarea fungicola</name>
    <dbReference type="NCBI Taxonomy" id="93591"/>
    <lineage>
        <taxon>Eukaryota</taxon>
        <taxon>Fungi</taxon>
        <taxon>Dikarya</taxon>
        <taxon>Ascomycota</taxon>
        <taxon>Pezizomycotina</taxon>
        <taxon>Sordariomycetes</taxon>
        <taxon>Hypocreomycetidae</taxon>
        <taxon>Hypocreales</taxon>
        <taxon>Cordycipitaceae</taxon>
        <taxon>Zarea</taxon>
    </lineage>
</organism>
<comment type="caution">
    <text evidence="1">The sequence shown here is derived from an EMBL/GenBank/DDBJ whole genome shotgun (WGS) entry which is preliminary data.</text>
</comment>
<protein>
    <submittedName>
        <fullName evidence="1">Uncharacterized protein</fullName>
    </submittedName>
</protein>
<accession>A0ACC1MGN9</accession>
<dbReference type="EMBL" id="JANJQO010002814">
    <property type="protein sequence ID" value="KAJ2965893.1"/>
    <property type="molecule type" value="Genomic_DNA"/>
</dbReference>
<evidence type="ECO:0000313" key="2">
    <source>
        <dbReference type="Proteomes" id="UP001143910"/>
    </source>
</evidence>